<evidence type="ECO:0000313" key="4">
    <source>
        <dbReference type="Proteomes" id="UP000326924"/>
    </source>
</evidence>
<reference evidence="3 4" key="1">
    <citation type="submission" date="2019-09" db="EMBL/GenBank/DDBJ databases">
        <title>Draft genome of the ectomycorrhizal ascomycete Sphaerosporella brunnea.</title>
        <authorList>
            <consortium name="DOE Joint Genome Institute"/>
            <person name="Benucci G.M."/>
            <person name="Marozzi G."/>
            <person name="Antonielli L."/>
            <person name="Sanchez S."/>
            <person name="Marco P."/>
            <person name="Wang X."/>
            <person name="Falini L.B."/>
            <person name="Barry K."/>
            <person name="Haridas S."/>
            <person name="Lipzen A."/>
            <person name="Labutti K."/>
            <person name="Grigoriev I.V."/>
            <person name="Murat C."/>
            <person name="Martin F."/>
            <person name="Albertini E."/>
            <person name="Donnini D."/>
            <person name="Bonito G."/>
        </authorList>
    </citation>
    <scope>NUCLEOTIDE SEQUENCE [LARGE SCALE GENOMIC DNA]</scope>
    <source>
        <strain evidence="3 4">Sb_GMNB300</strain>
    </source>
</reference>
<keyword evidence="4" id="KW-1185">Reference proteome</keyword>
<organism evidence="3 4">
    <name type="scientific">Sphaerosporella brunnea</name>
    <dbReference type="NCBI Taxonomy" id="1250544"/>
    <lineage>
        <taxon>Eukaryota</taxon>
        <taxon>Fungi</taxon>
        <taxon>Dikarya</taxon>
        <taxon>Ascomycota</taxon>
        <taxon>Pezizomycotina</taxon>
        <taxon>Pezizomycetes</taxon>
        <taxon>Pezizales</taxon>
        <taxon>Pyronemataceae</taxon>
        <taxon>Sphaerosporella</taxon>
    </lineage>
</organism>
<evidence type="ECO:0000313" key="3">
    <source>
        <dbReference type="EMBL" id="KAA8914538.1"/>
    </source>
</evidence>
<keyword evidence="2" id="KW-1133">Transmembrane helix</keyword>
<proteinExistence type="predicted"/>
<evidence type="ECO:0000256" key="1">
    <source>
        <dbReference type="SAM" id="MobiDB-lite"/>
    </source>
</evidence>
<keyword evidence="2" id="KW-0812">Transmembrane</keyword>
<accession>A0A5J5FAM1</accession>
<evidence type="ECO:0008006" key="5">
    <source>
        <dbReference type="Google" id="ProtNLM"/>
    </source>
</evidence>
<dbReference type="Pfam" id="PF11927">
    <property type="entry name" value="HODM_asu-like"/>
    <property type="match status" value="1"/>
</dbReference>
<dbReference type="InterPro" id="IPR021848">
    <property type="entry name" value="HODM_asu-like"/>
</dbReference>
<comment type="caution">
    <text evidence="3">The sequence shown here is derived from an EMBL/GenBank/DDBJ whole genome shotgun (WGS) entry which is preliminary data.</text>
</comment>
<evidence type="ECO:0000256" key="2">
    <source>
        <dbReference type="SAM" id="Phobius"/>
    </source>
</evidence>
<dbReference type="EMBL" id="VXIS01000005">
    <property type="protein sequence ID" value="KAA8914538.1"/>
    <property type="molecule type" value="Genomic_DNA"/>
</dbReference>
<gene>
    <name evidence="3" type="ORF">FN846DRAFT_885934</name>
</gene>
<protein>
    <recommendedName>
        <fullName evidence="5">Mannosyl transferase</fullName>
    </recommendedName>
</protein>
<feature type="transmembrane region" description="Helical" evidence="2">
    <location>
        <begin position="7"/>
        <end position="27"/>
    </location>
</feature>
<sequence length="414" mass="47586">MEFALSFAYWPYLLTVASVFLAVHHYFNRSKTLPPPALAISVPQEKPTQFRKTPGSASIANTQSVWLPSAFKFPKPPPYPDWSLTDTKPLAYRPFRYGPKYFITMGLRRMDFSEWIELDNEFLSFHQQKAARILERGDKCCYTAPDAYPAAIELLEELAEYLPARYPSLFKRTAVGMDNLATGESFNIVQRPLVEDPMVMAARWIQDDLAIMVEGANGQYYLEAGATLLTGFWRLQDKLGMSLDDIHLSGDVPGFRQKLQKGMNNFFLRLQPEAPMLRNNYFIQVDGELPWSTSIGSEDSKEGEFGWFTAEKDKPIEQLYFRSERQSLRRLPKSGGVVFTIRTYFAPIVEIAKEPHVPGRLASGIRSWDDDVAKYKGRDRYEKVLLEYLGREHQKQLDSGLQLEKEDEARSYPW</sequence>
<keyword evidence="2" id="KW-0472">Membrane</keyword>
<dbReference type="Proteomes" id="UP000326924">
    <property type="component" value="Unassembled WGS sequence"/>
</dbReference>
<dbReference type="OrthoDB" id="497541at2759"/>
<dbReference type="InParanoid" id="A0A5J5FAM1"/>
<name>A0A5J5FAM1_9PEZI</name>
<dbReference type="AlphaFoldDB" id="A0A5J5FAM1"/>
<feature type="region of interest" description="Disordered" evidence="1">
    <location>
        <begin position="394"/>
        <end position="414"/>
    </location>
</feature>
<feature type="compositionally biased region" description="Basic and acidic residues" evidence="1">
    <location>
        <begin position="403"/>
        <end position="414"/>
    </location>
</feature>